<feature type="compositionally biased region" description="Polar residues" evidence="1">
    <location>
        <begin position="515"/>
        <end position="531"/>
    </location>
</feature>
<dbReference type="GeneID" id="28739343"/>
<accession>A0A0N0NQG0</accession>
<name>A0A0N0NQG0_9EURO</name>
<dbReference type="EMBL" id="LFJN01000005">
    <property type="protein sequence ID" value="KPI43659.1"/>
    <property type="molecule type" value="Genomic_DNA"/>
</dbReference>
<feature type="compositionally biased region" description="Basic and acidic residues" evidence="1">
    <location>
        <begin position="404"/>
        <end position="415"/>
    </location>
</feature>
<proteinExistence type="predicted"/>
<feature type="compositionally biased region" description="Polar residues" evidence="1">
    <location>
        <begin position="479"/>
        <end position="489"/>
    </location>
</feature>
<evidence type="ECO:0000256" key="1">
    <source>
        <dbReference type="SAM" id="MobiDB-lite"/>
    </source>
</evidence>
<evidence type="ECO:0000313" key="3">
    <source>
        <dbReference type="Proteomes" id="UP000038010"/>
    </source>
</evidence>
<feature type="region of interest" description="Disordered" evidence="1">
    <location>
        <begin position="340"/>
        <end position="857"/>
    </location>
</feature>
<feature type="compositionally biased region" description="Polar residues" evidence="1">
    <location>
        <begin position="361"/>
        <end position="396"/>
    </location>
</feature>
<feature type="compositionally biased region" description="Polar residues" evidence="1">
    <location>
        <begin position="625"/>
        <end position="641"/>
    </location>
</feature>
<feature type="compositionally biased region" description="Polar residues" evidence="1">
    <location>
        <begin position="542"/>
        <end position="553"/>
    </location>
</feature>
<evidence type="ECO:0000313" key="2">
    <source>
        <dbReference type="EMBL" id="KPI43659.1"/>
    </source>
</evidence>
<dbReference type="OrthoDB" id="4116881at2759"/>
<gene>
    <name evidence="2" type="ORF">AB675_7119</name>
</gene>
<feature type="compositionally biased region" description="Basic and acidic residues" evidence="1">
    <location>
        <begin position="307"/>
        <end position="319"/>
    </location>
</feature>
<organism evidence="2 3">
    <name type="scientific">Cyphellophora attinorum</name>
    <dbReference type="NCBI Taxonomy" id="1664694"/>
    <lineage>
        <taxon>Eukaryota</taxon>
        <taxon>Fungi</taxon>
        <taxon>Dikarya</taxon>
        <taxon>Ascomycota</taxon>
        <taxon>Pezizomycotina</taxon>
        <taxon>Eurotiomycetes</taxon>
        <taxon>Chaetothyriomycetidae</taxon>
        <taxon>Chaetothyriales</taxon>
        <taxon>Cyphellophoraceae</taxon>
        <taxon>Cyphellophora</taxon>
    </lineage>
</organism>
<dbReference type="RefSeq" id="XP_018003622.1">
    <property type="nucleotide sequence ID" value="XM_018147463.1"/>
</dbReference>
<reference evidence="2 3" key="1">
    <citation type="submission" date="2015-06" db="EMBL/GenBank/DDBJ databases">
        <title>Draft genome of the ant-associated black yeast Phialophora attae CBS 131958.</title>
        <authorList>
            <person name="Moreno L.F."/>
            <person name="Stielow B.J."/>
            <person name="de Hoog S."/>
            <person name="Vicente V.A."/>
            <person name="Weiss V.A."/>
            <person name="de Vries M."/>
            <person name="Cruz L.M."/>
            <person name="Souza E.M."/>
        </authorList>
    </citation>
    <scope>NUCLEOTIDE SEQUENCE [LARGE SCALE GENOMIC DNA]</scope>
    <source>
        <strain evidence="2 3">CBS 131958</strain>
    </source>
</reference>
<dbReference type="Proteomes" id="UP000038010">
    <property type="component" value="Unassembled WGS sequence"/>
</dbReference>
<dbReference type="VEuPathDB" id="FungiDB:AB675_7119"/>
<comment type="caution">
    <text evidence="2">The sequence shown here is derived from an EMBL/GenBank/DDBJ whole genome shotgun (WGS) entry which is preliminary data.</text>
</comment>
<feature type="compositionally biased region" description="Polar residues" evidence="1">
    <location>
        <begin position="735"/>
        <end position="745"/>
    </location>
</feature>
<feature type="compositionally biased region" description="Low complexity" evidence="1">
    <location>
        <begin position="698"/>
        <end position="710"/>
    </location>
</feature>
<feature type="compositionally biased region" description="Pro residues" evidence="1">
    <location>
        <begin position="781"/>
        <end position="792"/>
    </location>
</feature>
<dbReference type="STRING" id="1664694.A0A0N0NQG0"/>
<feature type="compositionally biased region" description="Basic and acidic residues" evidence="1">
    <location>
        <begin position="425"/>
        <end position="461"/>
    </location>
</feature>
<feature type="compositionally biased region" description="Basic and acidic residues" evidence="1">
    <location>
        <begin position="838"/>
        <end position="847"/>
    </location>
</feature>
<feature type="compositionally biased region" description="Low complexity" evidence="1">
    <location>
        <begin position="817"/>
        <end position="828"/>
    </location>
</feature>
<sequence>MPVFILTDRFRKPPMASQCLRLPLLKDLATPPRHHHHCDISRGTFMYNDLVLPFPVPDGLVSPHHYSDDRFFAYTHVLAERVNDEIYVAGSERPEKSGAFYVGNLYASYEVEHWPGVELQVRWSEWLVETIGRVRRGAEIAEVPKDCRHLLKATLEDELAGRQSWFFRNVRSLDTLTPMLRQMAKVARNPVDMVIFRQNNKLHVRYVNWRNIGVRPYNEDDEIWRYDDFKIDKRRGLEVRSKDLKTLLKCYRPSDKIVLGGVCFEKNAPTDDGWLKDPLPLLAPSPTPVASDNQQQEPRRSQKRKRDRSDNGGSRRGDDNGVDGNAMDLDEPAAASTIATQREHVDKSGGPNPKKPKLTATPYTNFLISRLNGNARTPSPNKSDTPETVFSGSTIPDPNRVRRRDLPSRAEDEIRQIISSSGSHPSREDRQTKDSRDQISKEQGRSPSKIPKDQPRPKTFGEVEGTESSGAQRKRPESKSTVPSAAGQNESKKRKAAGEEKSSENPVAKKKKAETMQSGTATTVNTATPPRQSVPAAATRVLTESTVPQSSDAGFSLRARSVPAPSIPAPSLRAPSPPDSTVPAPSIRAPDSDAPAPPVHHSLPAALSAGPMSSGAPRPPAPDRGSTTTNPATSWAPTITPVSFRVPTIPAPPLSAAGPSTLVLPAPNQPTGYVLAPPRPPQPAFERPASVVNAEPRALSAPAPALSAAPQTTSVRPVPHRSTGPMSALPRSPQAVPQGSSLTADSESEAPGTPASPFAVASQTTSVLPAPRGPMGSLLAPPHPPQMAPARPPQTADGESHLPPYRRHLDRRADSEQPGQGQDPPLQQYAQQPMALMELDRIGRDGPWRAFYPPARR</sequence>
<dbReference type="AlphaFoldDB" id="A0A0N0NQG0"/>
<keyword evidence="3" id="KW-1185">Reference proteome</keyword>
<protein>
    <submittedName>
        <fullName evidence="2">Uncharacterized protein</fullName>
    </submittedName>
</protein>
<feature type="region of interest" description="Disordered" evidence="1">
    <location>
        <begin position="275"/>
        <end position="328"/>
    </location>
</feature>